<reference evidence="3 4" key="1">
    <citation type="submission" date="2018-10" db="EMBL/GenBank/DDBJ databases">
        <title>Genomic Encyclopedia of Archaeal and Bacterial Type Strains, Phase II (KMG-II): from individual species to whole genera.</title>
        <authorList>
            <person name="Goeker M."/>
        </authorList>
    </citation>
    <scope>NUCLEOTIDE SEQUENCE [LARGE SCALE GENOMIC DNA]</scope>
    <source>
        <strain evidence="3 4">DSM 25230</strain>
    </source>
</reference>
<evidence type="ECO:0000259" key="2">
    <source>
        <dbReference type="Pfam" id="PF00884"/>
    </source>
</evidence>
<comment type="caution">
    <text evidence="3">The sequence shown here is derived from an EMBL/GenBank/DDBJ whole genome shotgun (WGS) entry which is preliminary data.</text>
</comment>
<feature type="domain" description="Sulfatase N-terminal" evidence="2">
    <location>
        <begin position="27"/>
        <end position="385"/>
    </location>
</feature>
<keyword evidence="4" id="KW-1185">Reference proteome</keyword>
<dbReference type="PANTHER" id="PTHR43751">
    <property type="entry name" value="SULFATASE"/>
    <property type="match status" value="1"/>
</dbReference>
<keyword evidence="1" id="KW-0732">Signal</keyword>
<dbReference type="AlphaFoldDB" id="A0A495EEL7"/>
<name>A0A495EEL7_9FLAO</name>
<protein>
    <submittedName>
        <fullName evidence="3">Arylsulfatase A-like enzyme</fullName>
    </submittedName>
</protein>
<dbReference type="Pfam" id="PF00884">
    <property type="entry name" value="Sulfatase"/>
    <property type="match status" value="1"/>
</dbReference>
<dbReference type="InterPro" id="IPR017850">
    <property type="entry name" value="Alkaline_phosphatase_core_sf"/>
</dbReference>
<proteinExistence type="predicted"/>
<evidence type="ECO:0000256" key="1">
    <source>
        <dbReference type="SAM" id="SignalP"/>
    </source>
</evidence>
<sequence>MKKSLRFILPLILYSLSIFSIQAQDRPNIIFILTDDQPYGYMGVTGNTIVKTPNLDKLTNDGVLFTNAHITSAICTPSRVSILLGQYERKHGVNFNSGTSVSNEAWKESYPMQFKNAGYYTGWIGKNHAPVGKGGYQSGLMEKSFDFWYAGHGHLTFYPKKHHPIFKNAEFDTQVEIIDEGVTKFLDVNEQKFEGAVQFLEKRPRDKPFMLSINFNLPHSASTRTMEQKETDDEIYKSLYRDLDIPLPANYIAKADIKTPKLPSSIHRVEDRQVGYSFSDTPEGTKERYIRQMQAMTGIDRLVGNLRKNLKALKIEKNTIIVFTSDHGLYMGQQGLGGKALCYEITTHVPLVVYNPKLKKKSRGVKNDALVQSIDIAPTMLSFAGASIPKAMQGKDISKIVSGEKASVRNYVYTENLWSTQFGNPRCESVQNKEWKYIRYYKNNTFSANKKIQVAKDLGIKEKHMLYAVHDSDIAIYRDYIESSLQGEKPVYEELYNLKNDPSELHNLVSKEQHNSILEELRKEWKKQITNARGTDAPKVYRYTIDSQLESSDKVQLE</sequence>
<dbReference type="OrthoDB" id="9789742at2"/>
<dbReference type="SUPFAM" id="SSF53649">
    <property type="entry name" value="Alkaline phosphatase-like"/>
    <property type="match status" value="1"/>
</dbReference>
<dbReference type="Proteomes" id="UP000269412">
    <property type="component" value="Unassembled WGS sequence"/>
</dbReference>
<dbReference type="Gene3D" id="3.40.720.10">
    <property type="entry name" value="Alkaline Phosphatase, subunit A"/>
    <property type="match status" value="1"/>
</dbReference>
<accession>A0A495EEL7</accession>
<feature type="signal peptide" evidence="1">
    <location>
        <begin position="1"/>
        <end position="23"/>
    </location>
</feature>
<dbReference type="InterPro" id="IPR000917">
    <property type="entry name" value="Sulfatase_N"/>
</dbReference>
<dbReference type="RefSeq" id="WP_121063440.1">
    <property type="nucleotide sequence ID" value="NZ_RBIQ01000007.1"/>
</dbReference>
<dbReference type="Gene3D" id="3.30.1120.10">
    <property type="match status" value="1"/>
</dbReference>
<evidence type="ECO:0000313" key="3">
    <source>
        <dbReference type="EMBL" id="RKR14327.1"/>
    </source>
</evidence>
<gene>
    <name evidence="3" type="ORF">CLV91_0402</name>
</gene>
<evidence type="ECO:0000313" key="4">
    <source>
        <dbReference type="Proteomes" id="UP000269412"/>
    </source>
</evidence>
<organism evidence="3 4">
    <name type="scientific">Maribacter vaceletii</name>
    <dbReference type="NCBI Taxonomy" id="1206816"/>
    <lineage>
        <taxon>Bacteria</taxon>
        <taxon>Pseudomonadati</taxon>
        <taxon>Bacteroidota</taxon>
        <taxon>Flavobacteriia</taxon>
        <taxon>Flavobacteriales</taxon>
        <taxon>Flavobacteriaceae</taxon>
        <taxon>Maribacter</taxon>
    </lineage>
</organism>
<dbReference type="EMBL" id="RBIQ01000007">
    <property type="protein sequence ID" value="RKR14327.1"/>
    <property type="molecule type" value="Genomic_DNA"/>
</dbReference>
<feature type="chain" id="PRO_5019783276" evidence="1">
    <location>
        <begin position="24"/>
        <end position="558"/>
    </location>
</feature>
<dbReference type="InterPro" id="IPR052701">
    <property type="entry name" value="GAG_Ulvan_Degrading_Sulfatases"/>
</dbReference>
<dbReference type="PANTHER" id="PTHR43751:SF1">
    <property type="entry name" value="SULFATASE ATSG-RELATED"/>
    <property type="match status" value="1"/>
</dbReference>